<feature type="domain" description="BIG2" evidence="1">
    <location>
        <begin position="68"/>
        <end position="140"/>
    </location>
</feature>
<accession>A0A8T3VM15</accession>
<sequence length="1177" mass="123546">NISSGATLIPAGAGELSYVSSNESVAIVENGNIIALAEGNTVITVSFEGNDNYTAAEDKTIDVTVSLNDASVSVNNETLNLLIDDNFTIVATTSPEGLNVTFVPDNSGVVSVDDNGIVTALKEGNATIAVKVGGDGVYAENTTEVSVTVSKVPTEISVANDTVDMEVLDEIASGATLTPADAGNVTYTVSNSSVVRVEDDKIVALAEGSAVITVSFEGDNKYAACESKTISVTVSLRDASVSADDVTLVINETANINAVTLPEGLEVEYAVADESVVTVDANGTITPLKVGTTDVTITIKADGIHFVNSTTIAVTVNKITTSIDIENPTIALFVGDNVSSGALLIPGEAGELTYVSSNESVAFVENGVIFAKSKGYAIITVSYDGNDIYAAAKNKDIIVSVQLEDASVSADDVTLYINETAKINASTVPEGLSLEYEIEDLSVIAVDENGTITPLKAGSTQVTIKNKIDGIHDVESVTINVTVNKLPSSIELSNETLTLNVGENISSGATLIPAGAGELSYVSSNESVAIVENGNIIALAEGNAVITVSFAGSDNYTAAEDKTIDVTVFKITAEIKIDAPAITEGENATVTVTLPGDATGTVTVGNEVVSLKNGTASVILTNLPVGNTTLPVTYSGDDKYNPIESNVTVTVNEKPAPPKENLTITASADPITVGENVTIIVVGFEDATGNVTAEVGNDVYTAPIVDGSASFTVSGLIENTTAFISYAGDDRYNNASTSVDIVVNPKEKENATISIDAPAITKGENATVTVTLPVDATGNITASVAGETYVAPVENGTATLIIPDLAAGNYTIPVTYSGDEKYSPVTEDVNLSVDEDKSVIISALDVCKYYMGSERFVVNVTDAKGNALANKSVEITINDVTYNRTTNENGTCSLALNLNAGVYNVGVCVDNKTINSTVSILTTVIGIDLVKVFRNESQYYATFLDSEGNYLPDGTMVRFNIHGIFYDRYVRGNEGLARLNINLEQGEYIITAMNLQTGEMSSNNITVISRIIENYNLTKYYRNASQYTVKLIGEDGKAVGAGESVTFNINGVFYTRTTDESCIAKLNINLEPGEYIITATYAGCSVSNKITVLPILSANDLVKKYGSSDQFVANLVGGEGKPYYDQKILFNINGLFYYRATDSSGNAKLNINLMPGEYIITSSYDGCNIANKITVLS</sequence>
<feature type="domain" description="BIG2" evidence="1">
    <location>
        <begin position="319"/>
        <end position="391"/>
    </location>
</feature>
<dbReference type="Proteomes" id="UP000762703">
    <property type="component" value="Unassembled WGS sequence"/>
</dbReference>
<evidence type="ECO:0000313" key="2">
    <source>
        <dbReference type="EMBL" id="MBE6506253.1"/>
    </source>
</evidence>
<dbReference type="InterPro" id="IPR008964">
    <property type="entry name" value="Invasin/intimin_cell_adhesion"/>
</dbReference>
<dbReference type="Pfam" id="PF16640">
    <property type="entry name" value="Big_3_5"/>
    <property type="match status" value="2"/>
</dbReference>
<proteinExistence type="predicted"/>
<dbReference type="AlphaFoldDB" id="A0A8T3VM15"/>
<dbReference type="InterPro" id="IPR013783">
    <property type="entry name" value="Ig-like_fold"/>
</dbReference>
<evidence type="ECO:0000259" key="1">
    <source>
        <dbReference type="SMART" id="SM00635"/>
    </source>
</evidence>
<name>A0A8T3VM15_9EURY</name>
<feature type="non-terminal residue" evidence="2">
    <location>
        <position position="1"/>
    </location>
</feature>
<gene>
    <name evidence="2" type="ORF">E7Z73_11095</name>
</gene>
<feature type="domain" description="BIG2" evidence="1">
    <location>
        <begin position="235"/>
        <end position="311"/>
    </location>
</feature>
<comment type="caution">
    <text evidence="2">The sequence shown here is derived from an EMBL/GenBank/DDBJ whole genome shotgun (WGS) entry which is preliminary data.</text>
</comment>
<feature type="domain" description="BIG2" evidence="1">
    <location>
        <begin position="404"/>
        <end position="478"/>
    </location>
</feature>
<dbReference type="EMBL" id="SUTE01000100">
    <property type="protein sequence ID" value="MBE6506253.1"/>
    <property type="molecule type" value="Genomic_DNA"/>
</dbReference>
<protein>
    <recommendedName>
        <fullName evidence="1">BIG2 domain-containing protein</fullName>
    </recommendedName>
</protein>
<dbReference type="Gene3D" id="2.60.40.1080">
    <property type="match status" value="7"/>
</dbReference>
<dbReference type="SUPFAM" id="SSF49373">
    <property type="entry name" value="Invasin/intimin cell-adhesion fragments"/>
    <property type="match status" value="6"/>
</dbReference>
<dbReference type="InterPro" id="IPR003343">
    <property type="entry name" value="Big_2"/>
</dbReference>
<dbReference type="SMART" id="SM00635">
    <property type="entry name" value="BID_2"/>
    <property type="match status" value="7"/>
</dbReference>
<feature type="domain" description="BIG2" evidence="1">
    <location>
        <begin position="152"/>
        <end position="226"/>
    </location>
</feature>
<organism evidence="2 3">
    <name type="scientific">Methanobrevibacter millerae</name>
    <dbReference type="NCBI Taxonomy" id="230361"/>
    <lineage>
        <taxon>Archaea</taxon>
        <taxon>Methanobacteriati</taxon>
        <taxon>Methanobacteriota</taxon>
        <taxon>Methanomada group</taxon>
        <taxon>Methanobacteria</taxon>
        <taxon>Methanobacteriales</taxon>
        <taxon>Methanobacteriaceae</taxon>
        <taxon>Methanobrevibacter</taxon>
    </lineage>
</organism>
<dbReference type="RefSeq" id="WP_303737921.1">
    <property type="nucleotide sequence ID" value="NZ_SUTE01000100.1"/>
</dbReference>
<evidence type="ECO:0000313" key="3">
    <source>
        <dbReference type="Proteomes" id="UP000762703"/>
    </source>
</evidence>
<dbReference type="Gene3D" id="2.60.40.10">
    <property type="entry name" value="Immunoglobulins"/>
    <property type="match status" value="2"/>
</dbReference>
<dbReference type="Pfam" id="PF02368">
    <property type="entry name" value="Big_2"/>
    <property type="match status" value="2"/>
</dbReference>
<feature type="domain" description="BIG2" evidence="1">
    <location>
        <begin position="749"/>
        <end position="826"/>
    </location>
</feature>
<reference evidence="2" key="1">
    <citation type="submission" date="2019-04" db="EMBL/GenBank/DDBJ databases">
        <title>Evolution of Biomass-Degrading Anaerobic Consortia Revealed by Metagenomics.</title>
        <authorList>
            <person name="Peng X."/>
        </authorList>
    </citation>
    <scope>NUCLEOTIDE SEQUENCE</scope>
    <source>
        <strain evidence="2">SIG12</strain>
    </source>
</reference>
<feature type="domain" description="BIG2" evidence="1">
    <location>
        <begin position="486"/>
        <end position="558"/>
    </location>
</feature>
<dbReference type="InterPro" id="IPR032109">
    <property type="entry name" value="Big_3_5"/>
</dbReference>